<dbReference type="AlphaFoldDB" id="A0A1C2E6G0"/>
<comment type="caution">
    <text evidence="3">The sequence shown here is derived from an EMBL/GenBank/DDBJ whole genome shotgun (WGS) entry which is preliminary data.</text>
</comment>
<accession>A0A1C2E6G0</accession>
<sequence length="147" mass="16915">MTDFDIFRPMAWDKLVHEYDLDGARLLPWNGYPTPIGGGWCVVRPHTKSLSHTQIDQEFFIGIKGTAQLIVGDRTYPFTMGDIAAIPKHTDHYVFNDTDEDFHFYVVWWDRESANRFLDEDARQAVAANEFALHKATVHDVSDQRAS</sequence>
<organism evidence="3 4">
    <name type="scientific">Pseudomonas graminis</name>
    <dbReference type="NCBI Taxonomy" id="158627"/>
    <lineage>
        <taxon>Bacteria</taxon>
        <taxon>Pseudomonadati</taxon>
        <taxon>Pseudomonadota</taxon>
        <taxon>Gammaproteobacteria</taxon>
        <taxon>Pseudomonadales</taxon>
        <taxon>Pseudomonadaceae</taxon>
        <taxon>Pseudomonas</taxon>
    </lineage>
</organism>
<dbReference type="Pfam" id="PF07883">
    <property type="entry name" value="Cupin_2"/>
    <property type="match status" value="1"/>
</dbReference>
<dbReference type="PANTHER" id="PTHR35848:SF6">
    <property type="entry name" value="CUPIN TYPE-2 DOMAIN-CONTAINING PROTEIN"/>
    <property type="match status" value="1"/>
</dbReference>
<name>A0A1C2E6G0_9PSED</name>
<dbReference type="PANTHER" id="PTHR35848">
    <property type="entry name" value="OXALATE-BINDING PROTEIN"/>
    <property type="match status" value="1"/>
</dbReference>
<dbReference type="InterPro" id="IPR051610">
    <property type="entry name" value="GPI/OXD"/>
</dbReference>
<evidence type="ECO:0000259" key="2">
    <source>
        <dbReference type="Pfam" id="PF07883"/>
    </source>
</evidence>
<proteinExistence type="predicted"/>
<gene>
    <name evidence="3" type="ORF">BBI10_08820</name>
</gene>
<dbReference type="EMBL" id="MDEN01000059">
    <property type="protein sequence ID" value="OCX22598.1"/>
    <property type="molecule type" value="Genomic_DNA"/>
</dbReference>
<dbReference type="SUPFAM" id="SSF51182">
    <property type="entry name" value="RmlC-like cupins"/>
    <property type="match status" value="1"/>
</dbReference>
<dbReference type="GO" id="GO:0046872">
    <property type="term" value="F:metal ion binding"/>
    <property type="evidence" value="ECO:0007669"/>
    <property type="project" value="UniProtKB-KW"/>
</dbReference>
<dbReference type="OrthoDB" id="3296127at2"/>
<keyword evidence="1" id="KW-0479">Metal-binding</keyword>
<reference evidence="3 4" key="1">
    <citation type="submission" date="2016-08" db="EMBL/GenBank/DDBJ databases">
        <title>Whole genome sequence of Pseudomonas graminis strain UASWS1507, a potential biological control agent for agriculture.</title>
        <authorList>
            <person name="Crovadore J."/>
            <person name="Calmin G."/>
            <person name="Chablais R."/>
            <person name="Cochard B."/>
            <person name="Lefort F."/>
        </authorList>
    </citation>
    <scope>NUCLEOTIDE SEQUENCE [LARGE SCALE GENOMIC DNA]</scope>
    <source>
        <strain evidence="3 4">UASWS1507</strain>
    </source>
</reference>
<dbReference type="InterPro" id="IPR011051">
    <property type="entry name" value="RmlC_Cupin_sf"/>
</dbReference>
<dbReference type="Proteomes" id="UP000095143">
    <property type="component" value="Unassembled WGS sequence"/>
</dbReference>
<dbReference type="InterPro" id="IPR013096">
    <property type="entry name" value="Cupin_2"/>
</dbReference>
<evidence type="ECO:0000256" key="1">
    <source>
        <dbReference type="ARBA" id="ARBA00022723"/>
    </source>
</evidence>
<dbReference type="Gene3D" id="2.60.120.10">
    <property type="entry name" value="Jelly Rolls"/>
    <property type="match status" value="1"/>
</dbReference>
<dbReference type="InterPro" id="IPR014710">
    <property type="entry name" value="RmlC-like_jellyroll"/>
</dbReference>
<dbReference type="CDD" id="cd06988">
    <property type="entry name" value="cupin_DddK"/>
    <property type="match status" value="1"/>
</dbReference>
<evidence type="ECO:0000313" key="4">
    <source>
        <dbReference type="Proteomes" id="UP000095143"/>
    </source>
</evidence>
<feature type="domain" description="Cupin type-2" evidence="2">
    <location>
        <begin position="40"/>
        <end position="108"/>
    </location>
</feature>
<dbReference type="RefSeq" id="WP_065988077.1">
    <property type="nucleotide sequence ID" value="NZ_MDEN01000059.1"/>
</dbReference>
<evidence type="ECO:0000313" key="3">
    <source>
        <dbReference type="EMBL" id="OCX22598.1"/>
    </source>
</evidence>
<protein>
    <submittedName>
        <fullName evidence="3">Cupin</fullName>
    </submittedName>
</protein>